<sequence>MSYFLYILTILESTCSVYGKNTGFVQLQYRNEGVKILRDKEYTEKSIRYSVGYLPNDNNLNPNLQRQLLAKPDS</sequence>
<evidence type="ECO:0000313" key="1">
    <source>
        <dbReference type="EMBL" id="CRL65089.1"/>
    </source>
</evidence>
<protein>
    <submittedName>
        <fullName evidence="1">Uncharacterized protein</fullName>
    </submittedName>
</protein>
<proteinExistence type="predicted"/>
<name>A0A0G4QHJ5_9GAMM</name>
<dbReference type="EMBL" id="CVRY01000007">
    <property type="protein sequence ID" value="CRL65089.1"/>
    <property type="molecule type" value="Genomic_DNA"/>
</dbReference>
<evidence type="ECO:0000313" key="2">
    <source>
        <dbReference type="Proteomes" id="UP000183920"/>
    </source>
</evidence>
<reference evidence="2" key="1">
    <citation type="submission" date="2015-06" db="EMBL/GenBank/DDBJ databases">
        <authorList>
            <person name="Urmite Genomes"/>
        </authorList>
    </citation>
    <scope>NUCLEOTIDE SEQUENCE [LARGE SCALE GENOMIC DNA]</scope>
    <source>
        <strain evidence="2">CSUR P1867</strain>
    </source>
</reference>
<dbReference type="AlphaFoldDB" id="A0A0G4QHJ5"/>
<dbReference type="Proteomes" id="UP000183920">
    <property type="component" value="Unassembled WGS sequence"/>
</dbReference>
<organism evidence="1 2">
    <name type="scientific">Proteus penneri</name>
    <dbReference type="NCBI Taxonomy" id="102862"/>
    <lineage>
        <taxon>Bacteria</taxon>
        <taxon>Pseudomonadati</taxon>
        <taxon>Pseudomonadota</taxon>
        <taxon>Gammaproteobacteria</taxon>
        <taxon>Enterobacterales</taxon>
        <taxon>Morganellaceae</taxon>
        <taxon>Proteus</taxon>
    </lineage>
</organism>
<gene>
    <name evidence="1" type="ORF">BN1804_03333</name>
</gene>
<accession>A0A0G4QHJ5</accession>